<dbReference type="STRING" id="1842727.RD110_18100"/>
<dbReference type="GO" id="GO:0005506">
    <property type="term" value="F:iron ion binding"/>
    <property type="evidence" value="ECO:0007669"/>
    <property type="project" value="InterPro"/>
</dbReference>
<name>A0A1P8JYQ4_9BURK</name>
<dbReference type="Pfam" id="PF20256">
    <property type="entry name" value="MoCoBD_2"/>
    <property type="match status" value="1"/>
</dbReference>
<dbReference type="KEGG" id="rhy:RD110_18100"/>
<dbReference type="InterPro" id="IPR037165">
    <property type="entry name" value="AldOxase/xan_DH_Mopterin-bd_sf"/>
</dbReference>
<dbReference type="SUPFAM" id="SSF56003">
    <property type="entry name" value="Molybdenum cofactor-binding domain"/>
    <property type="match status" value="1"/>
</dbReference>
<dbReference type="PANTHER" id="PTHR11908">
    <property type="entry name" value="XANTHINE DEHYDROGENASE"/>
    <property type="match status" value="1"/>
</dbReference>
<dbReference type="RefSeq" id="WP_076200839.1">
    <property type="nucleotide sequence ID" value="NZ_CP019236.1"/>
</dbReference>
<dbReference type="Pfam" id="PF02738">
    <property type="entry name" value="MoCoBD_1"/>
    <property type="match status" value="1"/>
</dbReference>
<dbReference type="Gene3D" id="3.30.365.10">
    <property type="entry name" value="Aldehyde oxidase/xanthine dehydrogenase, molybdopterin binding domain"/>
    <property type="match status" value="4"/>
</dbReference>
<evidence type="ECO:0000313" key="2">
    <source>
        <dbReference type="EMBL" id="APW38886.1"/>
    </source>
</evidence>
<organism evidence="2 3">
    <name type="scientific">Rhodoferax koreensis</name>
    <dbReference type="NCBI Taxonomy" id="1842727"/>
    <lineage>
        <taxon>Bacteria</taxon>
        <taxon>Pseudomonadati</taxon>
        <taxon>Pseudomonadota</taxon>
        <taxon>Betaproteobacteria</taxon>
        <taxon>Burkholderiales</taxon>
        <taxon>Comamonadaceae</taxon>
        <taxon>Rhodoferax</taxon>
    </lineage>
</organism>
<evidence type="ECO:0000259" key="1">
    <source>
        <dbReference type="SMART" id="SM01008"/>
    </source>
</evidence>
<gene>
    <name evidence="2" type="ORF">RD110_18100</name>
</gene>
<dbReference type="SUPFAM" id="SSF54665">
    <property type="entry name" value="CO dehydrogenase molybdoprotein N-domain-like"/>
    <property type="match status" value="1"/>
</dbReference>
<reference evidence="2 3" key="1">
    <citation type="submission" date="2017-01" db="EMBL/GenBank/DDBJ databases">
        <authorList>
            <person name="Mah S.A."/>
            <person name="Swanson W.J."/>
            <person name="Moy G.W."/>
            <person name="Vacquier V.D."/>
        </authorList>
    </citation>
    <scope>NUCLEOTIDE SEQUENCE [LARGE SCALE GENOMIC DNA]</scope>
    <source>
        <strain evidence="2 3">DCY110</strain>
    </source>
</reference>
<accession>A0A1P8JYQ4</accession>
<dbReference type="Proteomes" id="UP000186609">
    <property type="component" value="Chromosome"/>
</dbReference>
<dbReference type="InterPro" id="IPR000674">
    <property type="entry name" value="Ald_Oxase/Xan_DH_a/b"/>
</dbReference>
<dbReference type="Gene3D" id="3.90.1170.50">
    <property type="entry name" value="Aldehyde oxidase/xanthine dehydrogenase, a/b hammerhead"/>
    <property type="match status" value="1"/>
</dbReference>
<dbReference type="Pfam" id="PF01315">
    <property type="entry name" value="Ald_Xan_dh_C"/>
    <property type="match status" value="1"/>
</dbReference>
<dbReference type="InterPro" id="IPR036856">
    <property type="entry name" value="Ald_Oxase/Xan_DH_a/b_sf"/>
</dbReference>
<dbReference type="AlphaFoldDB" id="A0A1P8JYQ4"/>
<dbReference type="InterPro" id="IPR046867">
    <property type="entry name" value="AldOxase/xan_DH_MoCoBD2"/>
</dbReference>
<feature type="domain" description="Aldehyde oxidase/xanthine dehydrogenase a/b hammerhead" evidence="1">
    <location>
        <begin position="34"/>
        <end position="149"/>
    </location>
</feature>
<dbReference type="SMART" id="SM01008">
    <property type="entry name" value="Ald_Xan_dh_C"/>
    <property type="match status" value="1"/>
</dbReference>
<dbReference type="OrthoDB" id="221297at2"/>
<protein>
    <submittedName>
        <fullName evidence="2">Xanthine dehydrogenase</fullName>
    </submittedName>
</protein>
<evidence type="ECO:0000313" key="3">
    <source>
        <dbReference type="Proteomes" id="UP000186609"/>
    </source>
</evidence>
<dbReference type="InterPro" id="IPR016208">
    <property type="entry name" value="Ald_Oxase/xanthine_DH-like"/>
</dbReference>
<dbReference type="GO" id="GO:0016491">
    <property type="term" value="F:oxidoreductase activity"/>
    <property type="evidence" value="ECO:0007669"/>
    <property type="project" value="InterPro"/>
</dbReference>
<dbReference type="PANTHER" id="PTHR11908:SF123">
    <property type="entry name" value="ALDEHYDE OXIDOREDUCTASE MOLYBDENUM-BINDING SUBUNIT PAOC"/>
    <property type="match status" value="1"/>
</dbReference>
<dbReference type="EMBL" id="CP019236">
    <property type="protein sequence ID" value="APW38886.1"/>
    <property type="molecule type" value="Genomic_DNA"/>
</dbReference>
<sequence length="749" mass="79924">MEMNNPAPRNAIDDNRQGLIGKGINRVEGLLKVTGQAPYAYEVVEGEGGKAAYGFIVGATIAKGTVAGIDTAAAENAPGVLLVWTHRNAPRQGAWGPLDAKDRYGRASPQMGSNRVDYYGQAVAYVVAQTFEQARAAAYLVKVRYAPEPGEFELAPARGKAVKPPDEPNQKTDSLVGDFASAFEGAAVKVDSSYTTPCHIHAQMEPHATMAYWKDGRVVIHCASQLLESAQQAVAGTLQIAPDKVRIVSRYVGGGFGGKLPVYGDVMLSAMAARQLNRPVKTALTRQQMFHFTTHRSDTMQRVRLGATADGKFVAIGHETWAHSARFDNFMENASLQTRTLYAAPNRMTTHRLVKLDLPIADSTRAPGEAVGMLALEQAVDELAEKLKLDPIELRIRNEPAQDPELNVPYSSRQLVACMREGAQRFGWRNRRAEPAAVVEGRWWIGMGMAAATRSNFLMPSKCNVALDRQGVLTVRMAMTDIGTGSYTVLTQVAAETMGLPVDKVRMLLGDSDFPETPGSGGSWGAASAGSGLFDACTNLREKLARKLGVAPAEAVFADGRVSGAGKSETLGALAGTLGLEASGEIKPGSMAKKFSQQAYGAHFAEVAVHRDTGEIRLRRMLGVFAAGRILNEKTAKNQAVGAMVWGVGSALMEEAVVDPRYGFFANQDLAGYHVAAHADIPAVEAIFLPEVDDKTNPLKIKGVGELGICGAGAAVANAVYNACGVRIRQFPLTLDKVMTGLAAKQAGG</sequence>
<keyword evidence="3" id="KW-1185">Reference proteome</keyword>
<proteinExistence type="predicted"/>
<dbReference type="InterPro" id="IPR008274">
    <property type="entry name" value="AldOxase/xan_DH_MoCoBD1"/>
</dbReference>